<sequence>MRNKEMKFFGYNLGMGIIFSFFSIFCASTLFYFLNWKISFINIFISVVMLVIYWGLLDRRFLKYYLIVFGGLIILALLISRYFIDFSGDGQSYQQMGVLQIALGWNPIKELIVPDVWDSTHSIWLNHFPRFFWIVSGAIYKVLGNLEMSKILNLLFIVSNFLVGYWYLRHKLINKKTSVLVSGLVAFNPICVSQLNTFSVDTLIASLFGLLMWNIFIFIDKKVHIKGSDFSIFLISVILFNIKWPNLAYVFVLFVMILFYLYLRHKELIKRWIKIFVLAGIVGILLLGFDPYISNTVRYGNPFYPIYPSKFEVDNRTISPRFEVDGNVWRFMSAANSPSNFSGKSWWWKFWYSIFSVSSSAHLISYDSRAMDESVSELKVPFLIHKDELLAFNYSDVRVAGFGVWFSGALILSLLILLALMLVNSKHFIELIFIWLMILIATWLNPESWWARYVPFLYFLPVLSFCWAFKENKRFLKALRGMLGVVLVVNTLLILWVVISFQWRMTGLRRNEIREMLSINQSQELPVVIDFITNGASRPLYFESGVSYVEARIESGIMENYFIKNMDKDSVELMKASYVLDDKVLEYSLKSGVSDNDLSKLAKIFNDMERVPLMRVKK</sequence>
<feature type="transmembrane region" description="Helical" evidence="1">
    <location>
        <begin position="450"/>
        <end position="469"/>
    </location>
</feature>
<dbReference type="EMBL" id="LBTX01000009">
    <property type="protein sequence ID" value="KKQ50056.1"/>
    <property type="molecule type" value="Genomic_DNA"/>
</dbReference>
<feature type="transmembrane region" description="Helical" evidence="1">
    <location>
        <begin position="202"/>
        <end position="219"/>
    </location>
</feature>
<protein>
    <submittedName>
        <fullName evidence="2">Putative membrane protein</fullName>
    </submittedName>
</protein>
<keyword evidence="1" id="KW-1133">Transmembrane helix</keyword>
<feature type="transmembrane region" description="Helical" evidence="1">
    <location>
        <begin position="40"/>
        <end position="57"/>
    </location>
</feature>
<feature type="transmembrane region" description="Helical" evidence="1">
    <location>
        <begin position="275"/>
        <end position="293"/>
    </location>
</feature>
<gene>
    <name evidence="2" type="ORF">US68_C0009G0011</name>
</gene>
<feature type="transmembrane region" description="Helical" evidence="1">
    <location>
        <begin position="248"/>
        <end position="263"/>
    </location>
</feature>
<evidence type="ECO:0000313" key="3">
    <source>
        <dbReference type="Proteomes" id="UP000034231"/>
    </source>
</evidence>
<reference evidence="2 3" key="1">
    <citation type="journal article" date="2015" name="Nature">
        <title>rRNA introns, odd ribosomes, and small enigmatic genomes across a large radiation of phyla.</title>
        <authorList>
            <person name="Brown C.T."/>
            <person name="Hug L.A."/>
            <person name="Thomas B.C."/>
            <person name="Sharon I."/>
            <person name="Castelle C.J."/>
            <person name="Singh A."/>
            <person name="Wilkins M.J."/>
            <person name="Williams K.H."/>
            <person name="Banfield J.F."/>
        </authorList>
    </citation>
    <scope>NUCLEOTIDE SEQUENCE [LARGE SCALE GENOMIC DNA]</scope>
</reference>
<feature type="transmembrane region" description="Helical" evidence="1">
    <location>
        <begin position="64"/>
        <end position="84"/>
    </location>
</feature>
<feature type="transmembrane region" description="Helical" evidence="1">
    <location>
        <begin position="12"/>
        <end position="34"/>
    </location>
</feature>
<proteinExistence type="predicted"/>
<dbReference type="Proteomes" id="UP000034231">
    <property type="component" value="Unassembled WGS sequence"/>
</dbReference>
<feature type="transmembrane region" description="Helical" evidence="1">
    <location>
        <begin position="427"/>
        <end position="444"/>
    </location>
</feature>
<name>A0A0G0LBK3_9BACT</name>
<comment type="caution">
    <text evidence="2">The sequence shown here is derived from an EMBL/GenBank/DDBJ whole genome shotgun (WGS) entry which is preliminary data.</text>
</comment>
<dbReference type="AlphaFoldDB" id="A0A0G0LBK3"/>
<feature type="transmembrane region" description="Helical" evidence="1">
    <location>
        <begin position="399"/>
        <end position="420"/>
    </location>
</feature>
<feature type="transmembrane region" description="Helical" evidence="1">
    <location>
        <begin position="151"/>
        <end position="168"/>
    </location>
</feature>
<accession>A0A0G0LBK3</accession>
<evidence type="ECO:0000256" key="1">
    <source>
        <dbReference type="SAM" id="Phobius"/>
    </source>
</evidence>
<feature type="transmembrane region" description="Helical" evidence="1">
    <location>
        <begin position="481"/>
        <end position="503"/>
    </location>
</feature>
<keyword evidence="1" id="KW-0812">Transmembrane</keyword>
<keyword evidence="1" id="KW-0472">Membrane</keyword>
<evidence type="ECO:0000313" key="2">
    <source>
        <dbReference type="EMBL" id="KKQ50056.1"/>
    </source>
</evidence>
<dbReference type="PATRIC" id="fig|1618488.3.peg.532"/>
<organism evidence="2 3">
    <name type="scientific">Candidatus Shapirobacteria bacterium GW2011_GWE1_38_10</name>
    <dbReference type="NCBI Taxonomy" id="1618488"/>
    <lineage>
        <taxon>Bacteria</taxon>
        <taxon>Candidatus Shapironibacteriota</taxon>
    </lineage>
</organism>